<gene>
    <name evidence="1" type="ORF">IOD40_04330</name>
</gene>
<sequence>MRQALFEALNEIEDEYAIRFSRGAVLFINPTDGCDENVVPRNRLSREVTRVTKKGPYRSAADEYCP</sequence>
<comment type="caution">
    <text evidence="1">The sequence shown here is derived from an EMBL/GenBank/DDBJ whole genome shotgun (WGS) entry which is preliminary data.</text>
</comment>
<dbReference type="EMBL" id="JADGMQ010000002">
    <property type="protein sequence ID" value="MBI1619891.1"/>
    <property type="molecule type" value="Genomic_DNA"/>
</dbReference>
<accession>A0ABS0S9I8</accession>
<protein>
    <recommendedName>
        <fullName evidence="3">Transposase</fullName>
    </recommendedName>
</protein>
<name>A0ABS0S9I8_9HYPH</name>
<proteinExistence type="predicted"/>
<evidence type="ECO:0000313" key="1">
    <source>
        <dbReference type="EMBL" id="MBI1619891.1"/>
    </source>
</evidence>
<evidence type="ECO:0000313" key="2">
    <source>
        <dbReference type="Proteomes" id="UP000601789"/>
    </source>
</evidence>
<evidence type="ECO:0008006" key="3">
    <source>
        <dbReference type="Google" id="ProtNLM"/>
    </source>
</evidence>
<organism evidence="1 2">
    <name type="scientific">Aquamicrobium zhengzhouense</name>
    <dbReference type="NCBI Taxonomy" id="2781738"/>
    <lineage>
        <taxon>Bacteria</taxon>
        <taxon>Pseudomonadati</taxon>
        <taxon>Pseudomonadota</taxon>
        <taxon>Alphaproteobacteria</taxon>
        <taxon>Hyphomicrobiales</taxon>
        <taxon>Phyllobacteriaceae</taxon>
        <taxon>Aquamicrobium</taxon>
    </lineage>
</organism>
<dbReference type="Proteomes" id="UP000601789">
    <property type="component" value="Unassembled WGS sequence"/>
</dbReference>
<keyword evidence="2" id="KW-1185">Reference proteome</keyword>
<reference evidence="1 2" key="1">
    <citation type="submission" date="2020-10" db="EMBL/GenBank/DDBJ databases">
        <title>Aquamicrobium zhengzhouensis sp. nov., a exopolysaccharide producing bacterium isolated from farmland soil.</title>
        <authorList>
            <person name="Wang X."/>
        </authorList>
    </citation>
    <scope>NUCLEOTIDE SEQUENCE [LARGE SCALE GENOMIC DNA]</scope>
    <source>
        <strain evidence="2">cd-1</strain>
    </source>
</reference>